<keyword evidence="1" id="KW-0175">Coiled coil</keyword>
<dbReference type="RefSeq" id="WP_106375733.1">
    <property type="nucleotide sequence ID" value="NZ_PVTK01000009.1"/>
</dbReference>
<dbReference type="Proteomes" id="UP000237647">
    <property type="component" value="Unassembled WGS sequence"/>
</dbReference>
<dbReference type="Gene3D" id="1.20.5.300">
    <property type="match status" value="1"/>
</dbReference>
<feature type="region of interest" description="Disordered" evidence="2">
    <location>
        <begin position="56"/>
        <end position="82"/>
    </location>
</feature>
<dbReference type="Pfam" id="PF04102">
    <property type="entry name" value="SlyX"/>
    <property type="match status" value="1"/>
</dbReference>
<proteinExistence type="predicted"/>
<dbReference type="AlphaFoldDB" id="A0A2T0UYR3"/>
<reference evidence="3 4" key="1">
    <citation type="submission" date="2018-03" db="EMBL/GenBank/DDBJ databases">
        <title>Genomic Encyclopedia of Type Strains, Phase III (KMG-III): the genomes of soil and plant-associated and newly described type strains.</title>
        <authorList>
            <person name="Whitman W."/>
        </authorList>
    </citation>
    <scope>NUCLEOTIDE SEQUENCE [LARGE SCALE GENOMIC DNA]</scope>
    <source>
        <strain evidence="3 4">CGMCC 1.12152</strain>
    </source>
</reference>
<feature type="compositionally biased region" description="Basic and acidic residues" evidence="2">
    <location>
        <begin position="73"/>
        <end position="82"/>
    </location>
</feature>
<evidence type="ECO:0000313" key="3">
    <source>
        <dbReference type="EMBL" id="PRY63080.1"/>
    </source>
</evidence>
<dbReference type="PANTHER" id="PTHR36508:SF1">
    <property type="entry name" value="PROTEIN SLYX"/>
    <property type="match status" value="1"/>
</dbReference>
<dbReference type="InterPro" id="IPR007236">
    <property type="entry name" value="SlyX"/>
</dbReference>
<name>A0A2T0UYR3_9GAMM</name>
<dbReference type="PANTHER" id="PTHR36508">
    <property type="entry name" value="PROTEIN SLYX"/>
    <property type="match status" value="1"/>
</dbReference>
<comment type="caution">
    <text evidence="3">The sequence shown here is derived from an EMBL/GenBank/DDBJ whole genome shotgun (WGS) entry which is preliminary data.</text>
</comment>
<evidence type="ECO:0000256" key="1">
    <source>
        <dbReference type="SAM" id="Coils"/>
    </source>
</evidence>
<sequence length="82" mass="9652">MTQDFSPAELTQHLEALESRLAYQEHWLDTLDQAVAQQERRLEKLEQLSVLMRERLREQHQALQDNDSQGAGRPEDEVPPHY</sequence>
<evidence type="ECO:0000256" key="2">
    <source>
        <dbReference type="SAM" id="MobiDB-lite"/>
    </source>
</evidence>
<feature type="coiled-coil region" evidence="1">
    <location>
        <begin position="28"/>
        <end position="55"/>
    </location>
</feature>
<keyword evidence="4" id="KW-1185">Reference proteome</keyword>
<evidence type="ECO:0000313" key="4">
    <source>
        <dbReference type="Proteomes" id="UP000237647"/>
    </source>
</evidence>
<dbReference type="OrthoDB" id="6183310at2"/>
<accession>A0A2T0UYR3</accession>
<organism evidence="3 4">
    <name type="scientific">Vreelandella songnenensis</name>
    <dbReference type="NCBI Taxonomy" id="1176243"/>
    <lineage>
        <taxon>Bacteria</taxon>
        <taxon>Pseudomonadati</taxon>
        <taxon>Pseudomonadota</taxon>
        <taxon>Gammaproteobacteria</taxon>
        <taxon>Oceanospirillales</taxon>
        <taxon>Halomonadaceae</taxon>
        <taxon>Vreelandella</taxon>
    </lineage>
</organism>
<protein>
    <submittedName>
        <fullName evidence="3">SlyX protein</fullName>
    </submittedName>
</protein>
<gene>
    <name evidence="3" type="ORF">B0H98_10985</name>
</gene>
<dbReference type="EMBL" id="PVTK01000009">
    <property type="protein sequence ID" value="PRY63080.1"/>
    <property type="molecule type" value="Genomic_DNA"/>
</dbReference>